<feature type="compositionally biased region" description="Low complexity" evidence="16">
    <location>
        <begin position="460"/>
        <end position="470"/>
    </location>
</feature>
<dbReference type="PROSITE" id="PS51184">
    <property type="entry name" value="JMJC"/>
    <property type="match status" value="1"/>
</dbReference>
<feature type="region of interest" description="Disordered" evidence="16">
    <location>
        <begin position="532"/>
        <end position="560"/>
    </location>
</feature>
<keyword evidence="15" id="KW-0175">Coiled coil</keyword>
<keyword evidence="10" id="KW-0805">Transcription regulation</keyword>
<dbReference type="PROSITE" id="PS51183">
    <property type="entry name" value="JMJN"/>
    <property type="match status" value="1"/>
</dbReference>
<feature type="region of interest" description="Disordered" evidence="16">
    <location>
        <begin position="606"/>
        <end position="646"/>
    </location>
</feature>
<dbReference type="EMBL" id="JARGDH010000002">
    <property type="protein sequence ID" value="KAL0277558.1"/>
    <property type="molecule type" value="Genomic_DNA"/>
</dbReference>
<dbReference type="PANTHER" id="PTHR10694">
    <property type="entry name" value="LYSINE-SPECIFIC DEMETHYLASE"/>
    <property type="match status" value="1"/>
</dbReference>
<feature type="compositionally biased region" description="Basic and acidic residues" evidence="16">
    <location>
        <begin position="506"/>
        <end position="519"/>
    </location>
</feature>
<proteinExistence type="inferred from homology"/>
<comment type="function">
    <text evidence="14">Probable histone demethylase that specifically demethylates 'Lys-9' and 'Lys-36' residues of histone H3, thereby playing a central role in histone code. Demethylation of Lys residue generates formaldehyde and succinate.</text>
</comment>
<dbReference type="PANTHER" id="PTHR10694:SF129">
    <property type="entry name" value="LYSINE-SPECIFIC DEMETHYLASE 4B-RELATED"/>
    <property type="match status" value="1"/>
</dbReference>
<dbReference type="EC" id="1.14.11.66" evidence="3"/>
<feature type="region of interest" description="Disordered" evidence="16">
    <location>
        <begin position="675"/>
        <end position="731"/>
    </location>
</feature>
<evidence type="ECO:0000256" key="1">
    <source>
        <dbReference type="ARBA" id="ARBA00001954"/>
    </source>
</evidence>
<evidence type="ECO:0000256" key="4">
    <source>
        <dbReference type="ARBA" id="ARBA00022723"/>
    </source>
</evidence>
<evidence type="ECO:0000256" key="7">
    <source>
        <dbReference type="ARBA" id="ARBA00022964"/>
    </source>
</evidence>
<dbReference type="EMBL" id="JARGDH010000002">
    <property type="protein sequence ID" value="KAL0277556.1"/>
    <property type="molecule type" value="Genomic_DNA"/>
</dbReference>
<evidence type="ECO:0000256" key="15">
    <source>
        <dbReference type="SAM" id="Coils"/>
    </source>
</evidence>
<evidence type="ECO:0000256" key="8">
    <source>
        <dbReference type="ARBA" id="ARBA00023002"/>
    </source>
</evidence>
<comment type="similarity">
    <text evidence="2">Belongs to the JHDM3 histone demethylase family.</text>
</comment>
<dbReference type="GO" id="GO:0000785">
    <property type="term" value="C:chromatin"/>
    <property type="evidence" value="ECO:0007669"/>
    <property type="project" value="TreeGrafter"/>
</dbReference>
<evidence type="ECO:0000256" key="13">
    <source>
        <dbReference type="ARBA" id="ARBA00049349"/>
    </source>
</evidence>
<sequence>MSKRGVPKIMVFRPTYDQFKDFNKFIEYMESQGAHKAGLAKVVPPPEWVPRKSKYDISDIGDFIIPAPICQVVTGKQGLYQQINIQQKQMTIREYKQMAENAVYRTPKHFDYEDLERKYWKNITYNPPIYGADVSGSLTDPEVDEWNINRLGTILDYVNEDYGISIEGVNTAYLYFGMWKTTFAWHTEDMDLYSINYLHFGAPKTWYAIPPEHGRRLERLANGFFPPNAKSCPAFLRHKTTLISPPILRQYSIPYNKITQEEGEIMITFPYGYHAGFNHGFNCAESTNFAAPRWIEYGKRASHCNCRGDMVKISMDTFVKRFQPEKYELWLAGKDIGCHPEDPSRVCAAPSPSEVDILCNKNNTDLPQAFLKAPKKGTRHLIHKRKMTEAPGEGEESKKDDLPDEVKKVMEEYDLGDVADEQQWQVWEDIWLKTGEMDLKETSIYEDGYPRRKKKKKKSQAGGKRSSSSQIKAESDENKDLLEKTDDDGAAMQLGTKRRRSSLRSVDSDRTEISSDGKKIKSEELFNMDEFGDTGWNKVIPGKRSNRGKKKSEKKNSITSDVKATLRDIIRRVDASLKEEKQLEVKMERERKKALKQREKEMKMLERMEGGEYPSKHKKHCKKHADGSHCKKKKKKKDMEEGSMISQSNMVFIPKMVPFKPKTPLMQSAQKMMKSLPKYPWRTDGDERQKAESAKRSEVPQVVVNPTPRPAATSSVSLLKTNLERPTTAASTATSRLFTLPNQQNKYMVLNVAQKPTPAPQSTVYKLVSSQKPAEHSQYLKLSSGNPYQTSGNSMWISSQQPRYVSLPVKVVKSSSLVHPPTLRLETAVRSGDQPPTYNASKIRFPPLNLSAEPPRRSSSIFAPAQAPPRSSIVKTNQYSPMYEAGQAVRTPNAVFPGTLDATNQY</sequence>
<evidence type="ECO:0000256" key="14">
    <source>
        <dbReference type="ARBA" id="ARBA00053408"/>
    </source>
</evidence>
<reference evidence="19" key="1">
    <citation type="journal article" date="2024" name="Gigascience">
        <title>Chromosome-level genome of the poultry shaft louse Menopon gallinae provides insight into the host-switching and adaptive evolution of parasitic lice.</title>
        <authorList>
            <person name="Xu Y."/>
            <person name="Ma L."/>
            <person name="Liu S."/>
            <person name="Liang Y."/>
            <person name="Liu Q."/>
            <person name="He Z."/>
            <person name="Tian L."/>
            <person name="Duan Y."/>
            <person name="Cai W."/>
            <person name="Li H."/>
            <person name="Song F."/>
        </authorList>
    </citation>
    <scope>NUCLEOTIDE SEQUENCE</scope>
    <source>
        <strain evidence="19">Cailab_2023a</strain>
    </source>
</reference>
<evidence type="ECO:0000259" key="18">
    <source>
        <dbReference type="PROSITE" id="PS51184"/>
    </source>
</evidence>
<evidence type="ECO:0000256" key="3">
    <source>
        <dbReference type="ARBA" id="ARBA00012900"/>
    </source>
</evidence>
<keyword evidence="11" id="KW-0804">Transcription</keyword>
<feature type="region of interest" description="Disordered" evidence="16">
    <location>
        <begin position="380"/>
        <end position="405"/>
    </location>
</feature>
<accession>A0AAW2I6S7</accession>
<feature type="compositionally biased region" description="Basic and acidic residues" evidence="16">
    <location>
        <begin position="473"/>
        <end position="484"/>
    </location>
</feature>
<evidence type="ECO:0000256" key="9">
    <source>
        <dbReference type="ARBA" id="ARBA00023004"/>
    </source>
</evidence>
<dbReference type="Pfam" id="PF02373">
    <property type="entry name" value="JmjC"/>
    <property type="match status" value="1"/>
</dbReference>
<evidence type="ECO:0000256" key="11">
    <source>
        <dbReference type="ARBA" id="ARBA00023163"/>
    </source>
</evidence>
<dbReference type="SMART" id="SM00545">
    <property type="entry name" value="JmjN"/>
    <property type="match status" value="1"/>
</dbReference>
<evidence type="ECO:0000256" key="12">
    <source>
        <dbReference type="ARBA" id="ARBA00023242"/>
    </source>
</evidence>
<feature type="compositionally biased region" description="Basic residues" evidence="16">
    <location>
        <begin position="544"/>
        <end position="553"/>
    </location>
</feature>
<dbReference type="AlphaFoldDB" id="A0AAW2I6S7"/>
<gene>
    <name evidence="19" type="ORF">PYX00_004798</name>
</gene>
<comment type="catalytic activity">
    <reaction evidence="13">
        <text>N(6),N(6),N(6)-trimethyl-L-lysyl(9)-[histone H3] + 2 2-oxoglutarate + 2 O2 = N(6)-methyl-L-lysyl(9)-[histone H3] + 2 formaldehyde + 2 succinate + 2 CO2</text>
        <dbReference type="Rhea" id="RHEA:60200"/>
        <dbReference type="Rhea" id="RHEA-COMP:15538"/>
        <dbReference type="Rhea" id="RHEA-COMP:15542"/>
        <dbReference type="ChEBI" id="CHEBI:15379"/>
        <dbReference type="ChEBI" id="CHEBI:16526"/>
        <dbReference type="ChEBI" id="CHEBI:16810"/>
        <dbReference type="ChEBI" id="CHEBI:16842"/>
        <dbReference type="ChEBI" id="CHEBI:30031"/>
        <dbReference type="ChEBI" id="CHEBI:61929"/>
        <dbReference type="ChEBI" id="CHEBI:61961"/>
        <dbReference type="EC" id="1.14.11.66"/>
    </reaction>
</comment>
<dbReference type="Pfam" id="PF02375">
    <property type="entry name" value="JmjN"/>
    <property type="match status" value="1"/>
</dbReference>
<evidence type="ECO:0000256" key="16">
    <source>
        <dbReference type="SAM" id="MobiDB-lite"/>
    </source>
</evidence>
<dbReference type="SMART" id="SM00558">
    <property type="entry name" value="JmjC"/>
    <property type="match status" value="1"/>
</dbReference>
<feature type="coiled-coil region" evidence="15">
    <location>
        <begin position="573"/>
        <end position="600"/>
    </location>
</feature>
<evidence type="ECO:0000256" key="6">
    <source>
        <dbReference type="ARBA" id="ARBA00022853"/>
    </source>
</evidence>
<comment type="caution">
    <text evidence="19">The sequence shown here is derived from an EMBL/GenBank/DDBJ whole genome shotgun (WGS) entry which is preliminary data.</text>
</comment>
<dbReference type="GO" id="GO:0048512">
    <property type="term" value="P:circadian behavior"/>
    <property type="evidence" value="ECO:0007669"/>
    <property type="project" value="UniProtKB-ARBA"/>
</dbReference>
<dbReference type="FunFam" id="2.60.120.650:FF:000048">
    <property type="entry name" value="Lysine-specific demethylase 4A"/>
    <property type="match status" value="1"/>
</dbReference>
<feature type="region of interest" description="Disordered" evidence="16">
    <location>
        <begin position="450"/>
        <end position="519"/>
    </location>
</feature>
<feature type="domain" description="JmjN" evidence="17">
    <location>
        <begin position="9"/>
        <end position="51"/>
    </location>
</feature>
<keyword evidence="6" id="KW-0156">Chromatin regulator</keyword>
<evidence type="ECO:0000256" key="5">
    <source>
        <dbReference type="ARBA" id="ARBA00022833"/>
    </source>
</evidence>
<keyword evidence="9" id="KW-0408">Iron</keyword>
<dbReference type="InterPro" id="IPR003347">
    <property type="entry name" value="JmjC_dom"/>
</dbReference>
<feature type="domain" description="JmjC" evidence="18">
    <location>
        <begin position="140"/>
        <end position="306"/>
    </location>
</feature>
<comment type="cofactor">
    <cofactor evidence="1">
        <name>Fe(2+)</name>
        <dbReference type="ChEBI" id="CHEBI:29033"/>
    </cofactor>
</comment>
<dbReference type="Gene3D" id="2.60.120.650">
    <property type="entry name" value="Cupin"/>
    <property type="match status" value="1"/>
</dbReference>
<dbReference type="GO" id="GO:0140684">
    <property type="term" value="F:histone H3K9me2/H3K9me3 demethylase activity"/>
    <property type="evidence" value="ECO:0007669"/>
    <property type="project" value="UniProtKB-EC"/>
</dbReference>
<organism evidence="19">
    <name type="scientific">Menopon gallinae</name>
    <name type="common">poultry shaft louse</name>
    <dbReference type="NCBI Taxonomy" id="328185"/>
    <lineage>
        <taxon>Eukaryota</taxon>
        <taxon>Metazoa</taxon>
        <taxon>Ecdysozoa</taxon>
        <taxon>Arthropoda</taxon>
        <taxon>Hexapoda</taxon>
        <taxon>Insecta</taxon>
        <taxon>Pterygota</taxon>
        <taxon>Neoptera</taxon>
        <taxon>Paraneoptera</taxon>
        <taxon>Psocodea</taxon>
        <taxon>Troctomorpha</taxon>
        <taxon>Phthiraptera</taxon>
        <taxon>Amblycera</taxon>
        <taxon>Menoponidae</taxon>
        <taxon>Menopon</taxon>
    </lineage>
</organism>
<dbReference type="GO" id="GO:0010468">
    <property type="term" value="P:regulation of gene expression"/>
    <property type="evidence" value="ECO:0007669"/>
    <property type="project" value="TreeGrafter"/>
</dbReference>
<evidence type="ECO:0000256" key="2">
    <source>
        <dbReference type="ARBA" id="ARBA00009711"/>
    </source>
</evidence>
<evidence type="ECO:0000259" key="17">
    <source>
        <dbReference type="PROSITE" id="PS51183"/>
    </source>
</evidence>
<protein>
    <recommendedName>
        <fullName evidence="3">[histone H3]-trimethyl-L-lysine(9) demethylase</fullName>
        <ecNumber evidence="3">1.14.11.66</ecNumber>
    </recommendedName>
</protein>
<dbReference type="InterPro" id="IPR003349">
    <property type="entry name" value="JmjN"/>
</dbReference>
<keyword evidence="5" id="KW-0862">Zinc</keyword>
<dbReference type="GO" id="GO:0005634">
    <property type="term" value="C:nucleus"/>
    <property type="evidence" value="ECO:0007669"/>
    <property type="project" value="TreeGrafter"/>
</dbReference>
<feature type="compositionally biased region" description="Basic and acidic residues" evidence="16">
    <location>
        <begin position="395"/>
        <end position="405"/>
    </location>
</feature>
<dbReference type="GO" id="GO:0140681">
    <property type="term" value="F:histone H3K36me2/H3K36me3 demethylase activity"/>
    <property type="evidence" value="ECO:0007669"/>
    <property type="project" value="UniProtKB-ARBA"/>
</dbReference>
<evidence type="ECO:0000313" key="19">
    <source>
        <dbReference type="EMBL" id="KAL0277558.1"/>
    </source>
</evidence>
<keyword evidence="12" id="KW-0539">Nucleus</keyword>
<keyword evidence="4" id="KW-0479">Metal-binding</keyword>
<feature type="compositionally biased region" description="Basic and acidic residues" evidence="16">
    <location>
        <begin position="681"/>
        <end position="698"/>
    </location>
</feature>
<dbReference type="GO" id="GO:0046872">
    <property type="term" value="F:metal ion binding"/>
    <property type="evidence" value="ECO:0007669"/>
    <property type="project" value="UniProtKB-KW"/>
</dbReference>
<keyword evidence="7" id="KW-0223">Dioxygenase</keyword>
<dbReference type="SUPFAM" id="SSF51197">
    <property type="entry name" value="Clavaminate synthase-like"/>
    <property type="match status" value="1"/>
</dbReference>
<keyword evidence="8" id="KW-0560">Oxidoreductase</keyword>
<name>A0AAW2I6S7_9NEOP</name>
<evidence type="ECO:0000256" key="10">
    <source>
        <dbReference type="ARBA" id="ARBA00023015"/>
    </source>
</evidence>